<keyword evidence="3" id="KW-1185">Reference proteome</keyword>
<dbReference type="AlphaFoldDB" id="A0A9D3M4I6"/>
<protein>
    <submittedName>
        <fullName evidence="2">Uncharacterized protein</fullName>
    </submittedName>
</protein>
<evidence type="ECO:0000313" key="3">
    <source>
        <dbReference type="Proteomes" id="UP001044222"/>
    </source>
</evidence>
<proteinExistence type="predicted"/>
<sequence>CCFAEAPPTPQVGVALLSSAGGICKVSVNCSANNTWACYTCDHAHCTQVANTTLSTEVKITVTATKEAISCSSSNRVGTKTQSTKHIFPPVTPSPGLSPCALKSVLFSLGLVAMVSAVIAVNARERCCRDQ</sequence>
<evidence type="ECO:0000256" key="1">
    <source>
        <dbReference type="SAM" id="Phobius"/>
    </source>
</evidence>
<organism evidence="2 3">
    <name type="scientific">Anguilla anguilla</name>
    <name type="common">European freshwater eel</name>
    <name type="synonym">Muraena anguilla</name>
    <dbReference type="NCBI Taxonomy" id="7936"/>
    <lineage>
        <taxon>Eukaryota</taxon>
        <taxon>Metazoa</taxon>
        <taxon>Chordata</taxon>
        <taxon>Craniata</taxon>
        <taxon>Vertebrata</taxon>
        <taxon>Euteleostomi</taxon>
        <taxon>Actinopterygii</taxon>
        <taxon>Neopterygii</taxon>
        <taxon>Teleostei</taxon>
        <taxon>Anguilliformes</taxon>
        <taxon>Anguillidae</taxon>
        <taxon>Anguilla</taxon>
    </lineage>
</organism>
<gene>
    <name evidence="2" type="ORF">ANANG_G00169690</name>
</gene>
<keyword evidence="1" id="KW-0472">Membrane</keyword>
<feature type="non-terminal residue" evidence="2">
    <location>
        <position position="131"/>
    </location>
</feature>
<reference evidence="2" key="1">
    <citation type="submission" date="2021-01" db="EMBL/GenBank/DDBJ databases">
        <title>A chromosome-scale assembly of European eel, Anguilla anguilla.</title>
        <authorList>
            <person name="Henkel C."/>
            <person name="Jong-Raadsen S.A."/>
            <person name="Dufour S."/>
            <person name="Weltzien F.-A."/>
            <person name="Palstra A.P."/>
            <person name="Pelster B."/>
            <person name="Spaink H.P."/>
            <person name="Van Den Thillart G.E."/>
            <person name="Jansen H."/>
            <person name="Zahm M."/>
            <person name="Klopp C."/>
            <person name="Cedric C."/>
            <person name="Louis A."/>
            <person name="Berthelot C."/>
            <person name="Parey E."/>
            <person name="Roest Crollius H."/>
            <person name="Montfort J."/>
            <person name="Robinson-Rechavi M."/>
            <person name="Bucao C."/>
            <person name="Bouchez O."/>
            <person name="Gislard M."/>
            <person name="Lluch J."/>
            <person name="Milhes M."/>
            <person name="Lampietro C."/>
            <person name="Lopez Roques C."/>
            <person name="Donnadieu C."/>
            <person name="Braasch I."/>
            <person name="Desvignes T."/>
            <person name="Postlethwait J."/>
            <person name="Bobe J."/>
            <person name="Guiguen Y."/>
            <person name="Dirks R."/>
        </authorList>
    </citation>
    <scope>NUCLEOTIDE SEQUENCE</scope>
    <source>
        <strain evidence="2">Tag_6206</strain>
        <tissue evidence="2">Liver</tissue>
    </source>
</reference>
<dbReference type="EMBL" id="JAFIRN010000009">
    <property type="protein sequence ID" value="KAG5841716.1"/>
    <property type="molecule type" value="Genomic_DNA"/>
</dbReference>
<evidence type="ECO:0000313" key="2">
    <source>
        <dbReference type="EMBL" id="KAG5841716.1"/>
    </source>
</evidence>
<comment type="caution">
    <text evidence="2">The sequence shown here is derived from an EMBL/GenBank/DDBJ whole genome shotgun (WGS) entry which is preliminary data.</text>
</comment>
<name>A0A9D3M4I6_ANGAN</name>
<keyword evidence="1" id="KW-1133">Transmembrane helix</keyword>
<dbReference type="Proteomes" id="UP001044222">
    <property type="component" value="Chromosome 9"/>
</dbReference>
<accession>A0A9D3M4I6</accession>
<feature type="transmembrane region" description="Helical" evidence="1">
    <location>
        <begin position="105"/>
        <end position="123"/>
    </location>
</feature>
<keyword evidence="1" id="KW-0812">Transmembrane</keyword>